<dbReference type="PRINTS" id="PR00039">
    <property type="entry name" value="HTHLYSR"/>
</dbReference>
<dbReference type="InterPro" id="IPR036390">
    <property type="entry name" value="WH_DNA-bd_sf"/>
</dbReference>
<sequence length="328" mass="34858">MDIDVKTLRTFCEVIRTGSFTGAAHRLGYSQSSVTAQMRALERQAGAPLFHRLPNGVRLTPAGSTVRGYAVQVLGLVGEMEQALRGPEAHPQRLRLGLAPALAYGEQLARISRFGRRLLPGVQLALRVMCTAEIHTALRNGDLDGAFLLTARAPRRSRTPATAGGPDPTSVAGLARARTAVLAERACGTAAQPGRPTEVLVQELEFIPSTSASTRPATPCRQVAVADPDCPSQRWLPEFLRLRAGEPPESLELGSMDGVHATVQGGLGCAMLPSGLARSPYGAGLAPLPGVPRMQWTVSLLAARSREIRDTHREGLATALRLALEHAA</sequence>
<evidence type="ECO:0000313" key="5">
    <source>
        <dbReference type="EMBL" id="MFC7179888.1"/>
    </source>
</evidence>
<dbReference type="PANTHER" id="PTHR30126:SF39">
    <property type="entry name" value="HTH-TYPE TRANSCRIPTIONAL REGULATOR CYSL"/>
    <property type="match status" value="1"/>
</dbReference>
<evidence type="ECO:0000256" key="3">
    <source>
        <dbReference type="ARBA" id="ARBA00023163"/>
    </source>
</evidence>
<dbReference type="RefSeq" id="WP_345706662.1">
    <property type="nucleotide sequence ID" value="NZ_BAABKV010000001.1"/>
</dbReference>
<organism evidence="5 6">
    <name type="scientific">Kitasatospora paranensis</name>
    <dbReference type="NCBI Taxonomy" id="258053"/>
    <lineage>
        <taxon>Bacteria</taxon>
        <taxon>Bacillati</taxon>
        <taxon>Actinomycetota</taxon>
        <taxon>Actinomycetes</taxon>
        <taxon>Kitasatosporales</taxon>
        <taxon>Streptomycetaceae</taxon>
        <taxon>Kitasatospora</taxon>
    </lineage>
</organism>
<dbReference type="InterPro" id="IPR036388">
    <property type="entry name" value="WH-like_DNA-bd_sf"/>
</dbReference>
<keyword evidence="2" id="KW-0805">Transcription regulation</keyword>
<comment type="caution">
    <text evidence="5">The sequence shown here is derived from an EMBL/GenBank/DDBJ whole genome shotgun (WGS) entry which is preliminary data.</text>
</comment>
<feature type="domain" description="HTH lysR-type" evidence="4">
    <location>
        <begin position="1"/>
        <end position="60"/>
    </location>
</feature>
<dbReference type="InterPro" id="IPR000847">
    <property type="entry name" value="LysR_HTH_N"/>
</dbReference>
<dbReference type="PANTHER" id="PTHR30126">
    <property type="entry name" value="HTH-TYPE TRANSCRIPTIONAL REGULATOR"/>
    <property type="match status" value="1"/>
</dbReference>
<proteinExistence type="inferred from homology"/>
<dbReference type="Gene3D" id="1.10.10.10">
    <property type="entry name" value="Winged helix-like DNA-binding domain superfamily/Winged helix DNA-binding domain"/>
    <property type="match status" value="1"/>
</dbReference>
<evidence type="ECO:0000256" key="2">
    <source>
        <dbReference type="ARBA" id="ARBA00023015"/>
    </source>
</evidence>
<reference evidence="6" key="1">
    <citation type="journal article" date="2019" name="Int. J. Syst. Evol. Microbiol.">
        <title>The Global Catalogue of Microorganisms (GCM) 10K type strain sequencing project: providing services to taxonomists for standard genome sequencing and annotation.</title>
        <authorList>
            <consortium name="The Broad Institute Genomics Platform"/>
            <consortium name="The Broad Institute Genome Sequencing Center for Infectious Disease"/>
            <person name="Wu L."/>
            <person name="Ma J."/>
        </authorList>
    </citation>
    <scope>NUCLEOTIDE SEQUENCE [LARGE SCALE GENOMIC DNA]</scope>
    <source>
        <strain evidence="6">CGMCC 1.12859</strain>
    </source>
</reference>
<gene>
    <name evidence="5" type="ORF">ACFQMG_09990</name>
</gene>
<keyword evidence="3" id="KW-0804">Transcription</keyword>
<protein>
    <submittedName>
        <fullName evidence="5">LysR family transcriptional regulator</fullName>
    </submittedName>
</protein>
<evidence type="ECO:0000256" key="1">
    <source>
        <dbReference type="ARBA" id="ARBA00009437"/>
    </source>
</evidence>
<dbReference type="SUPFAM" id="SSF46785">
    <property type="entry name" value="Winged helix' DNA-binding domain"/>
    <property type="match status" value="1"/>
</dbReference>
<dbReference type="SUPFAM" id="SSF53850">
    <property type="entry name" value="Periplasmic binding protein-like II"/>
    <property type="match status" value="1"/>
</dbReference>
<comment type="similarity">
    <text evidence="1">Belongs to the LysR transcriptional regulatory family.</text>
</comment>
<keyword evidence="6" id="KW-1185">Reference proteome</keyword>
<dbReference type="EMBL" id="JBHTAJ010000014">
    <property type="protein sequence ID" value="MFC7179888.1"/>
    <property type="molecule type" value="Genomic_DNA"/>
</dbReference>
<name>A0ABW2FY70_9ACTN</name>
<evidence type="ECO:0000313" key="6">
    <source>
        <dbReference type="Proteomes" id="UP001596435"/>
    </source>
</evidence>
<accession>A0ABW2FY70</accession>
<dbReference type="Gene3D" id="3.40.190.10">
    <property type="entry name" value="Periplasmic binding protein-like II"/>
    <property type="match status" value="2"/>
</dbReference>
<dbReference type="Pfam" id="PF00126">
    <property type="entry name" value="HTH_1"/>
    <property type="match status" value="1"/>
</dbReference>
<evidence type="ECO:0000259" key="4">
    <source>
        <dbReference type="PROSITE" id="PS50931"/>
    </source>
</evidence>
<dbReference type="Proteomes" id="UP001596435">
    <property type="component" value="Unassembled WGS sequence"/>
</dbReference>
<dbReference type="PROSITE" id="PS50931">
    <property type="entry name" value="HTH_LYSR"/>
    <property type="match status" value="1"/>
</dbReference>